<comment type="subunit">
    <text evidence="8">Homohexamer. Binds to nucleic acids. Binds single-stranded DNA and RNA with higher affinity than double-stranded DNA.</text>
</comment>
<keyword evidence="9" id="KW-0963">Cytoplasm</keyword>
<dbReference type="CDD" id="cd00585">
    <property type="entry name" value="Peptidase_C1B"/>
    <property type="match status" value="1"/>
</dbReference>
<evidence type="ECO:0000256" key="3">
    <source>
        <dbReference type="ARBA" id="ARBA00016900"/>
    </source>
</evidence>
<dbReference type="PIRSF" id="PIRSF005700">
    <property type="entry name" value="PepC"/>
    <property type="match status" value="1"/>
</dbReference>
<proteinExistence type="inferred from homology"/>
<comment type="catalytic activity">
    <reaction evidence="1 9">
        <text>Inactivates bleomycin B2 (a cytotoxic glycometallopeptide) by hydrolysis of a carboxyamide bond of beta-aminoalanine, but also shows general aminopeptidase activity. The specificity varies somewhat with source, but amino acid arylamides of Met, Leu and Ala are preferred.</text>
        <dbReference type="EC" id="3.4.22.40"/>
    </reaction>
</comment>
<comment type="similarity">
    <text evidence="9">Belongs to the peptidase C1 family.</text>
</comment>
<evidence type="ECO:0000256" key="4">
    <source>
        <dbReference type="ARBA" id="ARBA00022670"/>
    </source>
</evidence>
<dbReference type="GO" id="GO:0006508">
    <property type="term" value="P:proteolysis"/>
    <property type="evidence" value="ECO:0007669"/>
    <property type="project" value="UniProtKB-KW"/>
</dbReference>
<dbReference type="Pfam" id="PF03051">
    <property type="entry name" value="Peptidase_C1_2"/>
    <property type="match status" value="1"/>
</dbReference>
<dbReference type="InterPro" id="IPR004134">
    <property type="entry name" value="Peptidase_C1B"/>
</dbReference>
<evidence type="ECO:0000256" key="10">
    <source>
        <dbReference type="PIRSR" id="PIRSR005700-1"/>
    </source>
</evidence>
<dbReference type="PANTHER" id="PTHR10363:SF2">
    <property type="entry name" value="BLEOMYCIN HYDROLASE"/>
    <property type="match status" value="1"/>
</dbReference>
<comment type="subcellular location">
    <subcellularLocation>
        <location evidence="9">Mitochondrion</location>
    </subcellularLocation>
    <subcellularLocation>
        <location evidence="9">Cytoplasm</location>
    </subcellularLocation>
</comment>
<feature type="active site" evidence="10">
    <location>
        <position position="428"/>
    </location>
</feature>
<dbReference type="GO" id="GO:0009636">
    <property type="term" value="P:response to toxic substance"/>
    <property type="evidence" value="ECO:0007669"/>
    <property type="project" value="TreeGrafter"/>
</dbReference>
<dbReference type="GO" id="GO:0005739">
    <property type="term" value="C:mitochondrion"/>
    <property type="evidence" value="ECO:0007669"/>
    <property type="project" value="UniProtKB-SubCell"/>
</dbReference>
<dbReference type="PROSITE" id="PS00639">
    <property type="entry name" value="THIOL_PROTEASE_HIS"/>
    <property type="match status" value="1"/>
</dbReference>
<keyword evidence="6 9" id="KW-0788">Thiol protease</keyword>
<organism evidence="11 12">
    <name type="scientific">Coemansia guatemalensis</name>
    <dbReference type="NCBI Taxonomy" id="2761395"/>
    <lineage>
        <taxon>Eukaryota</taxon>
        <taxon>Fungi</taxon>
        <taxon>Fungi incertae sedis</taxon>
        <taxon>Zoopagomycota</taxon>
        <taxon>Kickxellomycotina</taxon>
        <taxon>Kickxellomycetes</taxon>
        <taxon>Kickxellales</taxon>
        <taxon>Kickxellaceae</taxon>
        <taxon>Coemansia</taxon>
    </lineage>
</organism>
<dbReference type="EC" id="3.4.22.40" evidence="2 9"/>
<dbReference type="PANTHER" id="PTHR10363">
    <property type="entry name" value="BLEOMYCIN HYDROLASE"/>
    <property type="match status" value="1"/>
</dbReference>
<evidence type="ECO:0000256" key="7">
    <source>
        <dbReference type="ARBA" id="ARBA00025347"/>
    </source>
</evidence>
<evidence type="ECO:0000256" key="6">
    <source>
        <dbReference type="ARBA" id="ARBA00022807"/>
    </source>
</evidence>
<dbReference type="GO" id="GO:0043418">
    <property type="term" value="P:homocysteine catabolic process"/>
    <property type="evidence" value="ECO:0007669"/>
    <property type="project" value="TreeGrafter"/>
</dbReference>
<protein>
    <recommendedName>
        <fullName evidence="3 9">Cysteine proteinase 1, mitochondrial</fullName>
        <ecNumber evidence="2 9">3.4.22.40</ecNumber>
    </recommendedName>
</protein>
<gene>
    <name evidence="11" type="primary">LAP3_4</name>
    <name evidence="11" type="ORF">H4R20_004072</name>
</gene>
<dbReference type="SUPFAM" id="SSF54001">
    <property type="entry name" value="Cysteine proteinases"/>
    <property type="match status" value="1"/>
</dbReference>
<dbReference type="Proteomes" id="UP001140094">
    <property type="component" value="Unassembled WGS sequence"/>
</dbReference>
<dbReference type="Gene3D" id="3.90.70.10">
    <property type="entry name" value="Cysteine proteinases"/>
    <property type="match status" value="1"/>
</dbReference>
<feature type="active site" evidence="10">
    <location>
        <position position="407"/>
    </location>
</feature>
<keyword evidence="5 9" id="KW-0378">Hydrolase</keyword>
<evidence type="ECO:0000256" key="8">
    <source>
        <dbReference type="ARBA" id="ARBA00026080"/>
    </source>
</evidence>
<dbReference type="GO" id="GO:0004197">
    <property type="term" value="F:cysteine-type endopeptidase activity"/>
    <property type="evidence" value="ECO:0007669"/>
    <property type="project" value="UniProtKB-EC"/>
</dbReference>
<comment type="function">
    <text evidence="7">The normal physiological role of the enzyme is unknown, but it is not essential for the viability of yeast cells. Has aminopeptidase activity, shortening substrate peptides sequentially by 1 amino acid. Has bleomycin hydrolase activity, which can protect the cell from the toxic effects of bleomycin. Has homocysteine-thiolactonase activity, protecting the cell against homocysteine toxicity. Acts as a repressor in the GAL4 regulatory system, but this does not require either the peptidase or nucleic acid-binding activities.</text>
</comment>
<keyword evidence="4 9" id="KW-0645">Protease</keyword>
<keyword evidence="12" id="KW-1185">Reference proteome</keyword>
<dbReference type="AlphaFoldDB" id="A0A9W8HU11"/>
<dbReference type="EMBL" id="JANBUO010000990">
    <property type="protein sequence ID" value="KAJ2800410.1"/>
    <property type="molecule type" value="Genomic_DNA"/>
</dbReference>
<name>A0A9W8HU11_9FUNG</name>
<comment type="caution">
    <text evidence="11">The sequence shown here is derived from an EMBL/GenBank/DDBJ whole genome shotgun (WGS) entry which is preliminary data.</text>
</comment>
<evidence type="ECO:0000256" key="2">
    <source>
        <dbReference type="ARBA" id="ARBA00012465"/>
    </source>
</evidence>
<dbReference type="OrthoDB" id="2666448at2759"/>
<dbReference type="InterPro" id="IPR038765">
    <property type="entry name" value="Papain-like_cys_pep_sf"/>
</dbReference>
<keyword evidence="9" id="KW-0496">Mitochondrion</keyword>
<reference evidence="11" key="1">
    <citation type="submission" date="2022-07" db="EMBL/GenBank/DDBJ databases">
        <title>Phylogenomic reconstructions and comparative analyses of Kickxellomycotina fungi.</title>
        <authorList>
            <person name="Reynolds N.K."/>
            <person name="Stajich J.E."/>
            <person name="Barry K."/>
            <person name="Grigoriev I.V."/>
            <person name="Crous P."/>
            <person name="Smith M.E."/>
        </authorList>
    </citation>
    <scope>NUCLEOTIDE SEQUENCE</scope>
    <source>
        <strain evidence="11">NRRL 1565</strain>
    </source>
</reference>
<dbReference type="InterPro" id="IPR025660">
    <property type="entry name" value="Pept_his_AS"/>
</dbReference>
<feature type="active site" evidence="10">
    <location>
        <position position="115"/>
    </location>
</feature>
<dbReference type="PROSITE" id="PS00139">
    <property type="entry name" value="THIOL_PROTEASE_CYS"/>
    <property type="match status" value="1"/>
</dbReference>
<evidence type="ECO:0000256" key="9">
    <source>
        <dbReference type="PIRNR" id="PIRNR005700"/>
    </source>
</evidence>
<evidence type="ECO:0000256" key="5">
    <source>
        <dbReference type="ARBA" id="ARBA00022801"/>
    </source>
</evidence>
<dbReference type="GO" id="GO:0070005">
    <property type="term" value="F:cysteine-type aminopeptidase activity"/>
    <property type="evidence" value="ECO:0007669"/>
    <property type="project" value="InterPro"/>
</dbReference>
<evidence type="ECO:0000313" key="12">
    <source>
        <dbReference type="Proteomes" id="UP001140094"/>
    </source>
</evidence>
<evidence type="ECO:0000256" key="1">
    <source>
        <dbReference type="ARBA" id="ARBA00000423"/>
    </source>
</evidence>
<comment type="function">
    <text evidence="9">Has aminopeptidase activity, shortening substrate peptides sequentially by 1 amino acid. Has bleomycin hydrolase activity, which can protect the cell from the toxic effects of bleomycin. Has homocysteine-thiolactonase activity, protecting the cell against homocysteine toxicity.</text>
</comment>
<dbReference type="InterPro" id="IPR000169">
    <property type="entry name" value="Pept_cys_AS"/>
</dbReference>
<accession>A0A9W8HU11</accession>
<evidence type="ECO:0000313" key="11">
    <source>
        <dbReference type="EMBL" id="KAJ2800410.1"/>
    </source>
</evidence>
<sequence>MTVVQLSDHRPTTSSFARHILTKQPDTTRMAPKDIITEQQQQQGGREELSLGRLSSYKEGFDSDIKNRLATLTLSRQSYTDALENRYVYLEHPPVFSHKLAIDAPITDQKSSGRCWIFAGLNVLRQKMMKEYNLEELELSEPYLFFYDKLEKANWFLENILETLDEELEGRLVQYLLKDPVGDGGQWDMFVGLIEKYGVVPKEVYPETFHTSNSRNMDTLITSKLREYAKILRNAYSRGEVVNTLRAQKPSMLEEIHRIMAVSLGQPPEKLTWAFYDKEKKYHEFRDITPLEFYKKHVKLDCTETVSLINDPRNELMKKYTVKYLGNVVGATDVHYINLSSADIKKYAAKVLKDGRPVWFGCDVGKFLARSKGLMDTQVIDYQTAFNFGFGTTKAERLQYGESLMTHAMVLTGVHIEDDKTVRWRIENSWGPNFGAKGYLTMTDRWFDEFVYQIVLEKRDIPDHVLDVLDQDAVVLPPWDPMGALA</sequence>